<dbReference type="Proteomes" id="UP001165090">
    <property type="component" value="Unassembled WGS sequence"/>
</dbReference>
<keyword evidence="2" id="KW-1185">Reference proteome</keyword>
<evidence type="ECO:0000313" key="2">
    <source>
        <dbReference type="Proteomes" id="UP001165090"/>
    </source>
</evidence>
<dbReference type="EMBL" id="BSDZ01000035">
    <property type="protein sequence ID" value="GLI66568.1"/>
    <property type="molecule type" value="Genomic_DNA"/>
</dbReference>
<feature type="non-terminal residue" evidence="1">
    <location>
        <position position="1"/>
    </location>
</feature>
<protein>
    <submittedName>
        <fullName evidence="1">Uncharacterized protein</fullName>
    </submittedName>
</protein>
<feature type="non-terminal residue" evidence="1">
    <location>
        <position position="157"/>
    </location>
</feature>
<organism evidence="1 2">
    <name type="scientific">Volvox africanus</name>
    <dbReference type="NCBI Taxonomy" id="51714"/>
    <lineage>
        <taxon>Eukaryota</taxon>
        <taxon>Viridiplantae</taxon>
        <taxon>Chlorophyta</taxon>
        <taxon>core chlorophytes</taxon>
        <taxon>Chlorophyceae</taxon>
        <taxon>CS clade</taxon>
        <taxon>Chlamydomonadales</taxon>
        <taxon>Volvocaceae</taxon>
        <taxon>Volvox</taxon>
    </lineage>
</organism>
<comment type="caution">
    <text evidence="1">The sequence shown here is derived from an EMBL/GenBank/DDBJ whole genome shotgun (WGS) entry which is preliminary data.</text>
</comment>
<reference evidence="1 2" key="1">
    <citation type="journal article" date="2023" name="IScience">
        <title>Expanded male sex-determining region conserved during the evolution of homothallism in the green alga Volvox.</title>
        <authorList>
            <person name="Yamamoto K."/>
            <person name="Matsuzaki R."/>
            <person name="Mahakham W."/>
            <person name="Heman W."/>
            <person name="Sekimoto H."/>
            <person name="Kawachi M."/>
            <person name="Minakuchi Y."/>
            <person name="Toyoda A."/>
            <person name="Nozaki H."/>
        </authorList>
    </citation>
    <scope>NUCLEOTIDE SEQUENCE [LARGE SCALE GENOMIC DNA]</scope>
    <source>
        <strain evidence="1 2">NIES-4468</strain>
    </source>
</reference>
<accession>A0ABQ5SAS7</accession>
<sequence length="157" mass="17008">LRDSMIMATSPAIITVITYGQLVLHQNPQSKAYLGDWVTLVDDARRGGILDVIFVYEPEKCRRMLEELCREGSSGLWKAVVRVPYNFKNRLENNSIRNPAGSGRVRLHGGGRGLTTIEDVVWDRGQHVGCDTTSGGGRCGAIGASAVLDRLGAPEAG</sequence>
<gene>
    <name evidence="1" type="ORF">VaNZ11_010458</name>
</gene>
<proteinExistence type="predicted"/>
<evidence type="ECO:0000313" key="1">
    <source>
        <dbReference type="EMBL" id="GLI66568.1"/>
    </source>
</evidence>
<name>A0ABQ5SAS7_9CHLO</name>